<evidence type="ECO:0000256" key="2">
    <source>
        <dbReference type="ARBA" id="ARBA00022679"/>
    </source>
</evidence>
<protein>
    <submittedName>
        <fullName evidence="3">Putative lipopolysaccharide heptosyltransferase III</fullName>
    </submittedName>
</protein>
<dbReference type="Pfam" id="PF01075">
    <property type="entry name" value="Glyco_transf_9"/>
    <property type="match status" value="1"/>
</dbReference>
<name>A0A7C3V179_9BACT</name>
<dbReference type="SUPFAM" id="SSF53756">
    <property type="entry name" value="UDP-Glycosyltransferase/glycogen phosphorylase"/>
    <property type="match status" value="1"/>
</dbReference>
<accession>A0A7C3V179</accession>
<evidence type="ECO:0000313" key="3">
    <source>
        <dbReference type="EMBL" id="HGF35221.1"/>
    </source>
</evidence>
<organism evidence="3">
    <name type="scientific">Desulfobacca acetoxidans</name>
    <dbReference type="NCBI Taxonomy" id="60893"/>
    <lineage>
        <taxon>Bacteria</taxon>
        <taxon>Pseudomonadati</taxon>
        <taxon>Thermodesulfobacteriota</taxon>
        <taxon>Desulfobaccia</taxon>
        <taxon>Desulfobaccales</taxon>
        <taxon>Desulfobaccaceae</taxon>
        <taxon>Desulfobacca</taxon>
    </lineage>
</organism>
<dbReference type="CDD" id="cd03789">
    <property type="entry name" value="GT9_LPS_heptosyltransferase"/>
    <property type="match status" value="1"/>
</dbReference>
<keyword evidence="2 3" id="KW-0808">Transferase</keyword>
<dbReference type="AlphaFoldDB" id="A0A7C3V179"/>
<dbReference type="NCBIfam" id="TIGR02201">
    <property type="entry name" value="heptsyl_trn_III"/>
    <property type="match status" value="1"/>
</dbReference>
<keyword evidence="1" id="KW-0328">Glycosyltransferase</keyword>
<dbReference type="GO" id="GO:0008713">
    <property type="term" value="F:ADP-heptose-lipopolysaccharide heptosyltransferase activity"/>
    <property type="evidence" value="ECO:0007669"/>
    <property type="project" value="TreeGrafter"/>
</dbReference>
<dbReference type="Gene3D" id="3.40.50.2000">
    <property type="entry name" value="Glycogen Phosphorylase B"/>
    <property type="match status" value="2"/>
</dbReference>
<dbReference type="GO" id="GO:0005829">
    <property type="term" value="C:cytosol"/>
    <property type="evidence" value="ECO:0007669"/>
    <property type="project" value="TreeGrafter"/>
</dbReference>
<reference evidence="3" key="1">
    <citation type="journal article" date="2020" name="mSystems">
        <title>Genome- and Community-Level Interaction Insights into Carbon Utilization and Element Cycling Functions of Hydrothermarchaeota in Hydrothermal Sediment.</title>
        <authorList>
            <person name="Zhou Z."/>
            <person name="Liu Y."/>
            <person name="Xu W."/>
            <person name="Pan J."/>
            <person name="Luo Z.H."/>
            <person name="Li M."/>
        </authorList>
    </citation>
    <scope>NUCLEOTIDE SEQUENCE [LARGE SCALE GENOMIC DNA]</scope>
    <source>
        <strain evidence="3">SpSt-897</strain>
    </source>
</reference>
<sequence length="351" mass="39246">MSYNNILVIKLKQPGDVLVSTPVIGALKEAWPQSRVTYLVPRPAAEMVAGHPLLDEVLVADRRQESWRRAWRLLQNLRRANFDLVLELSGGDRGAFYTLATRAPERVGFERPGQPFWQRQGVFTRLLPRPPVRMHLVEQNLEAVRALGAEPRNPRLQFFWDAQVEARVLDRLKSFGLRPREFAILHPGAGWRFKCWTPAGYARVIEYVQEVRGLPVILTASRAPHEQELIQEIYAECRQTPISLAGQLSLKELGALIAKARFFFGVDSAPMHLAAAVNTPAVALFGPSGAVNWRPWGEGHLVIQKDLDCVPCGRDGCEGTKVSRCLTELTPEEVVAQLEIFLQARAGGSPL</sequence>
<evidence type="ECO:0000256" key="1">
    <source>
        <dbReference type="ARBA" id="ARBA00022676"/>
    </source>
</evidence>
<dbReference type="InterPro" id="IPR011916">
    <property type="entry name" value="LipoPS_heptosylTferase-III"/>
</dbReference>
<dbReference type="InterPro" id="IPR002201">
    <property type="entry name" value="Glyco_trans_9"/>
</dbReference>
<dbReference type="GO" id="GO:0009244">
    <property type="term" value="P:lipopolysaccharide core region biosynthetic process"/>
    <property type="evidence" value="ECO:0007669"/>
    <property type="project" value="TreeGrafter"/>
</dbReference>
<dbReference type="PANTHER" id="PTHR30160">
    <property type="entry name" value="TETRAACYLDISACCHARIDE 4'-KINASE-RELATED"/>
    <property type="match status" value="1"/>
</dbReference>
<dbReference type="EMBL" id="DTMF01000309">
    <property type="protein sequence ID" value="HGF35221.1"/>
    <property type="molecule type" value="Genomic_DNA"/>
</dbReference>
<comment type="caution">
    <text evidence="3">The sequence shown here is derived from an EMBL/GenBank/DDBJ whole genome shotgun (WGS) entry which is preliminary data.</text>
</comment>
<gene>
    <name evidence="3" type="primary">rfaQ</name>
    <name evidence="3" type="ORF">ENW96_12720</name>
</gene>
<proteinExistence type="predicted"/>
<dbReference type="PANTHER" id="PTHR30160:SF1">
    <property type="entry name" value="LIPOPOLYSACCHARIDE 1,2-N-ACETYLGLUCOSAMINETRANSFERASE-RELATED"/>
    <property type="match status" value="1"/>
</dbReference>
<dbReference type="InterPro" id="IPR051199">
    <property type="entry name" value="LPS_LOS_Heptosyltrfase"/>
</dbReference>